<keyword evidence="1" id="KW-1185">Reference proteome</keyword>
<dbReference type="Proteomes" id="UP000887565">
    <property type="component" value="Unplaced"/>
</dbReference>
<protein>
    <submittedName>
        <fullName evidence="2">Uncharacterized protein</fullName>
    </submittedName>
</protein>
<evidence type="ECO:0000313" key="1">
    <source>
        <dbReference type="Proteomes" id="UP000887565"/>
    </source>
</evidence>
<dbReference type="WBParaSite" id="nRc.2.0.1.t20496-RA">
    <property type="protein sequence ID" value="nRc.2.0.1.t20496-RA"/>
    <property type="gene ID" value="nRc.2.0.1.g20496"/>
</dbReference>
<name>A0A915J207_ROMCU</name>
<organism evidence="1 2">
    <name type="scientific">Romanomermis culicivorax</name>
    <name type="common">Nematode worm</name>
    <dbReference type="NCBI Taxonomy" id="13658"/>
    <lineage>
        <taxon>Eukaryota</taxon>
        <taxon>Metazoa</taxon>
        <taxon>Ecdysozoa</taxon>
        <taxon>Nematoda</taxon>
        <taxon>Enoplea</taxon>
        <taxon>Dorylaimia</taxon>
        <taxon>Mermithida</taxon>
        <taxon>Mermithoidea</taxon>
        <taxon>Mermithidae</taxon>
        <taxon>Romanomermis</taxon>
    </lineage>
</organism>
<accession>A0A915J207</accession>
<reference evidence="2" key="1">
    <citation type="submission" date="2022-11" db="UniProtKB">
        <authorList>
            <consortium name="WormBaseParasite"/>
        </authorList>
    </citation>
    <scope>IDENTIFICATION</scope>
</reference>
<sequence length="103" mass="11794">MINLVRAGFEELVVEIIEPTLFKMLRNQNVDWSTQRHTSSVEVIVPEWAATILKMKMPSGRRKCCTKRRRCLRSFNGSGGVSDNSKHLCMKSIRNTGTNRVNK</sequence>
<proteinExistence type="predicted"/>
<dbReference type="AlphaFoldDB" id="A0A915J207"/>
<evidence type="ECO:0000313" key="2">
    <source>
        <dbReference type="WBParaSite" id="nRc.2.0.1.t20496-RA"/>
    </source>
</evidence>